<dbReference type="Proteomes" id="UP001434883">
    <property type="component" value="Unassembled WGS sequence"/>
</dbReference>
<keyword evidence="1" id="KW-1133">Transmembrane helix</keyword>
<gene>
    <name evidence="2" type="ORF">XENOCAPTIV_029329</name>
</gene>
<feature type="non-terminal residue" evidence="2">
    <location>
        <position position="1"/>
    </location>
</feature>
<feature type="transmembrane region" description="Helical" evidence="1">
    <location>
        <begin position="142"/>
        <end position="163"/>
    </location>
</feature>
<feature type="transmembrane region" description="Helical" evidence="1">
    <location>
        <begin position="112"/>
        <end position="135"/>
    </location>
</feature>
<name>A0ABV0Q6S2_9TELE</name>
<comment type="caution">
    <text evidence="2">The sequence shown here is derived from an EMBL/GenBank/DDBJ whole genome shotgun (WGS) entry which is preliminary data.</text>
</comment>
<evidence type="ECO:0000256" key="1">
    <source>
        <dbReference type="SAM" id="Phobius"/>
    </source>
</evidence>
<reference evidence="2 3" key="1">
    <citation type="submission" date="2021-06" db="EMBL/GenBank/DDBJ databases">
        <authorList>
            <person name="Palmer J.M."/>
        </authorList>
    </citation>
    <scope>NUCLEOTIDE SEQUENCE [LARGE SCALE GENOMIC DNA]</scope>
    <source>
        <strain evidence="2 3">XC_2019</strain>
        <tissue evidence="2">Muscle</tissue>
    </source>
</reference>
<protein>
    <submittedName>
        <fullName evidence="2">Uncharacterized protein</fullName>
    </submittedName>
</protein>
<evidence type="ECO:0000313" key="2">
    <source>
        <dbReference type="EMBL" id="MEQ2191479.1"/>
    </source>
</evidence>
<evidence type="ECO:0000313" key="3">
    <source>
        <dbReference type="Proteomes" id="UP001434883"/>
    </source>
</evidence>
<sequence>GDTPIDLAHQVHSPLLIHMLNVIKRERIRSNSRCLRVAVLFTLNATALLYYFLRTCRTDPGFIKATEEQRKMVGKVLKFVIRLKPSYTELFPQLDEAYWTSHCSLHYEDQGLWGVLSAAVSCSPWVLTIFVLSFYHTCWSTLFLIGQLYQVTAVLMGFCGPLIPFN</sequence>
<keyword evidence="1" id="KW-0472">Membrane</keyword>
<feature type="transmembrane region" description="Helical" evidence="1">
    <location>
        <begin position="34"/>
        <end position="53"/>
    </location>
</feature>
<organism evidence="2 3">
    <name type="scientific">Xenoophorus captivus</name>
    <dbReference type="NCBI Taxonomy" id="1517983"/>
    <lineage>
        <taxon>Eukaryota</taxon>
        <taxon>Metazoa</taxon>
        <taxon>Chordata</taxon>
        <taxon>Craniata</taxon>
        <taxon>Vertebrata</taxon>
        <taxon>Euteleostomi</taxon>
        <taxon>Actinopterygii</taxon>
        <taxon>Neopterygii</taxon>
        <taxon>Teleostei</taxon>
        <taxon>Neoteleostei</taxon>
        <taxon>Acanthomorphata</taxon>
        <taxon>Ovalentaria</taxon>
        <taxon>Atherinomorphae</taxon>
        <taxon>Cyprinodontiformes</taxon>
        <taxon>Goodeidae</taxon>
        <taxon>Xenoophorus</taxon>
    </lineage>
</organism>
<dbReference type="EMBL" id="JAHRIN010000842">
    <property type="protein sequence ID" value="MEQ2191479.1"/>
    <property type="molecule type" value="Genomic_DNA"/>
</dbReference>
<keyword evidence="1" id="KW-0812">Transmembrane</keyword>
<accession>A0ABV0Q6S2</accession>
<proteinExistence type="predicted"/>
<keyword evidence="3" id="KW-1185">Reference proteome</keyword>